<sequence>MKVSIVERLEANIQQTRVKMSKLNIKTLASYDTEQPADSVEWCPQEGWEDIFVCGTYQLERDQESSPTNRKGRILLYRFDAEATTDTLTLLQTIDRSAVLDQKWNPRVKNHLAVAGADGTISMYALIESAGSPMLEHKATVTLRGDENDDRNLLTLALDWSPDGKRIVVSDSHGCVEMLSFENDLLHIHGWKVHGFEAWTCAFSRHNENVVFSGGDDCFLFVHDIRTPTEPFVKGKNKTHSAGVTSLLSLARRDHTLLTGSYDENVRLFDERQLKGSVSELPLQGGVWRLRTNPHREPDKILCGCMYHNFSVVQLNPDDTLKLIGEYREHESICYGCDWQQVGENYRTGKHLIATCSFYDHKLCISEVSKCMEKK</sequence>
<proteinExistence type="inferred from homology"/>
<dbReference type="SUPFAM" id="SSF50978">
    <property type="entry name" value="WD40 repeat-like"/>
    <property type="match status" value="1"/>
</dbReference>
<accession>A0A340TBA2</accession>
<protein>
    <recommendedName>
        <fullName evidence="6">methylated diphthine methylhydrolase</fullName>
        <ecNumber evidence="6">3.1.1.97</ecNumber>
    </recommendedName>
</protein>
<keyword evidence="9" id="KW-1185">Reference proteome</keyword>
<dbReference type="VEuPathDB" id="VectorBase:AMIN016118"/>
<dbReference type="Proteomes" id="UP000075920">
    <property type="component" value="Unassembled WGS sequence"/>
</dbReference>
<dbReference type="AlphaFoldDB" id="A0A340TBA2"/>
<reference evidence="9" key="1">
    <citation type="submission" date="2013-03" db="EMBL/GenBank/DDBJ databases">
        <title>The Genome Sequence of Anopheles minimus MINIMUS1.</title>
        <authorList>
            <consortium name="The Broad Institute Genomics Platform"/>
            <person name="Neafsey D.E."/>
            <person name="Walton C."/>
            <person name="Walker B."/>
            <person name="Young S.K."/>
            <person name="Zeng Q."/>
            <person name="Gargeya S."/>
            <person name="Fitzgerald M."/>
            <person name="Haas B."/>
            <person name="Abouelleil A."/>
            <person name="Allen A.W."/>
            <person name="Alvarado L."/>
            <person name="Arachchi H.M."/>
            <person name="Berlin A.M."/>
            <person name="Chapman S.B."/>
            <person name="Gainer-Dewar J."/>
            <person name="Goldberg J."/>
            <person name="Griggs A."/>
            <person name="Gujja S."/>
            <person name="Hansen M."/>
            <person name="Howarth C."/>
            <person name="Imamovic A."/>
            <person name="Ireland A."/>
            <person name="Larimer J."/>
            <person name="McCowan C."/>
            <person name="Murphy C."/>
            <person name="Pearson M."/>
            <person name="Poon T.W."/>
            <person name="Priest M."/>
            <person name="Roberts A."/>
            <person name="Saif S."/>
            <person name="Shea T."/>
            <person name="Sisk P."/>
            <person name="Sykes S."/>
            <person name="Wortman J."/>
            <person name="Nusbaum C."/>
            <person name="Birren B."/>
        </authorList>
    </citation>
    <scope>NUCLEOTIDE SEQUENCE [LARGE SCALE GENOMIC DNA]</scope>
    <source>
        <strain evidence="9">MINIMUS1</strain>
    </source>
</reference>
<dbReference type="InterPro" id="IPR036322">
    <property type="entry name" value="WD40_repeat_dom_sf"/>
</dbReference>
<evidence type="ECO:0000256" key="3">
    <source>
        <dbReference type="ARBA" id="ARBA00022737"/>
    </source>
</evidence>
<dbReference type="SMART" id="SM00320">
    <property type="entry name" value="WD40"/>
    <property type="match status" value="5"/>
</dbReference>
<comment type="catalytic activity">
    <reaction evidence="7">
        <text>diphthine methyl ester-[translation elongation factor 2] + H2O = diphthine-[translation elongation factor 2] + methanol + H(+)</text>
        <dbReference type="Rhea" id="RHEA:42656"/>
        <dbReference type="Rhea" id="RHEA-COMP:10172"/>
        <dbReference type="Rhea" id="RHEA-COMP:10173"/>
        <dbReference type="ChEBI" id="CHEBI:15377"/>
        <dbReference type="ChEBI" id="CHEBI:15378"/>
        <dbReference type="ChEBI" id="CHEBI:17790"/>
        <dbReference type="ChEBI" id="CHEBI:79005"/>
        <dbReference type="ChEBI" id="CHEBI:82696"/>
        <dbReference type="EC" id="3.1.1.97"/>
    </reaction>
</comment>
<evidence type="ECO:0000256" key="6">
    <source>
        <dbReference type="ARBA" id="ARBA00039131"/>
    </source>
</evidence>
<evidence type="ECO:0000256" key="5">
    <source>
        <dbReference type="ARBA" id="ARBA00038092"/>
    </source>
</evidence>
<comment type="similarity">
    <text evidence="5">Belongs to the DPH7 family.</text>
</comment>
<dbReference type="GO" id="GO:0005737">
    <property type="term" value="C:cytoplasm"/>
    <property type="evidence" value="ECO:0007669"/>
    <property type="project" value="TreeGrafter"/>
</dbReference>
<dbReference type="InterPro" id="IPR015943">
    <property type="entry name" value="WD40/YVTN_repeat-like_dom_sf"/>
</dbReference>
<dbReference type="STRING" id="112268.A0A340TBA2"/>
<dbReference type="GO" id="GO:0061685">
    <property type="term" value="F:diphthine methylesterase activity"/>
    <property type="evidence" value="ECO:0007669"/>
    <property type="project" value="UniProtKB-EC"/>
</dbReference>
<dbReference type="Gene3D" id="2.130.10.10">
    <property type="entry name" value="YVTN repeat-like/Quinoprotein amine dehydrogenase"/>
    <property type="match status" value="1"/>
</dbReference>
<evidence type="ECO:0000256" key="7">
    <source>
        <dbReference type="ARBA" id="ARBA00047551"/>
    </source>
</evidence>
<keyword evidence="3" id="KW-0677">Repeat</keyword>
<dbReference type="Pfam" id="PF00400">
    <property type="entry name" value="WD40"/>
    <property type="match status" value="1"/>
</dbReference>
<dbReference type="PANTHER" id="PTHR46042">
    <property type="entry name" value="DIPHTHINE METHYLTRANSFERASE"/>
    <property type="match status" value="1"/>
</dbReference>
<organism evidence="8 9">
    <name type="scientific">Anopheles minimus</name>
    <dbReference type="NCBI Taxonomy" id="112268"/>
    <lineage>
        <taxon>Eukaryota</taxon>
        <taxon>Metazoa</taxon>
        <taxon>Ecdysozoa</taxon>
        <taxon>Arthropoda</taxon>
        <taxon>Hexapoda</taxon>
        <taxon>Insecta</taxon>
        <taxon>Pterygota</taxon>
        <taxon>Neoptera</taxon>
        <taxon>Endopterygota</taxon>
        <taxon>Diptera</taxon>
        <taxon>Nematocera</taxon>
        <taxon>Culicoidea</taxon>
        <taxon>Culicidae</taxon>
        <taxon>Anophelinae</taxon>
        <taxon>Anopheles</taxon>
    </lineage>
</organism>
<evidence type="ECO:0000256" key="2">
    <source>
        <dbReference type="ARBA" id="ARBA00022574"/>
    </source>
</evidence>
<comment type="pathway">
    <text evidence="1">Protein modification; peptidyl-diphthamide biosynthesis.</text>
</comment>
<dbReference type="GO" id="GO:0017183">
    <property type="term" value="P:protein histidyl modification to diphthamide"/>
    <property type="evidence" value="ECO:0007669"/>
    <property type="project" value="TreeGrafter"/>
</dbReference>
<dbReference type="EnsemblMetazoa" id="AMIN016118-RA">
    <property type="protein sequence ID" value="AMIN016118-PA"/>
    <property type="gene ID" value="AMIN016118"/>
</dbReference>
<reference evidence="8" key="2">
    <citation type="submission" date="2020-05" db="UniProtKB">
        <authorList>
            <consortium name="EnsemblMetazoa"/>
        </authorList>
    </citation>
    <scope>IDENTIFICATION</scope>
    <source>
        <strain evidence="8">MINIMUS1</strain>
    </source>
</reference>
<dbReference type="EC" id="3.1.1.97" evidence="6"/>
<evidence type="ECO:0000256" key="4">
    <source>
        <dbReference type="ARBA" id="ARBA00022801"/>
    </source>
</evidence>
<dbReference type="InterPro" id="IPR052415">
    <property type="entry name" value="Diphthine_MTase"/>
</dbReference>
<dbReference type="InterPro" id="IPR001680">
    <property type="entry name" value="WD40_rpt"/>
</dbReference>
<evidence type="ECO:0000256" key="1">
    <source>
        <dbReference type="ARBA" id="ARBA00005156"/>
    </source>
</evidence>
<name>A0A340TBA2_9DIPT</name>
<keyword evidence="2" id="KW-0853">WD repeat</keyword>
<dbReference type="PANTHER" id="PTHR46042:SF1">
    <property type="entry name" value="DIPHTHINE METHYLTRANSFERASE"/>
    <property type="match status" value="1"/>
</dbReference>
<evidence type="ECO:0000313" key="8">
    <source>
        <dbReference type="EnsemblMetazoa" id="AMIN016118-PA"/>
    </source>
</evidence>
<keyword evidence="4" id="KW-0378">Hydrolase</keyword>
<evidence type="ECO:0000313" key="9">
    <source>
        <dbReference type="Proteomes" id="UP000075920"/>
    </source>
</evidence>